<dbReference type="AlphaFoldDB" id="A0AA36MN73"/>
<evidence type="ECO:0000313" key="3">
    <source>
        <dbReference type="Proteomes" id="UP001178507"/>
    </source>
</evidence>
<dbReference type="EMBL" id="CAUJNA010000183">
    <property type="protein sequence ID" value="CAJ1373277.1"/>
    <property type="molecule type" value="Genomic_DNA"/>
</dbReference>
<dbReference type="Proteomes" id="UP001178507">
    <property type="component" value="Unassembled WGS sequence"/>
</dbReference>
<reference evidence="2" key="1">
    <citation type="submission" date="2023-08" db="EMBL/GenBank/DDBJ databases">
        <authorList>
            <person name="Chen Y."/>
            <person name="Shah S."/>
            <person name="Dougan E. K."/>
            <person name="Thang M."/>
            <person name="Chan C."/>
        </authorList>
    </citation>
    <scope>NUCLEOTIDE SEQUENCE</scope>
</reference>
<feature type="region of interest" description="Disordered" evidence="1">
    <location>
        <begin position="106"/>
        <end position="131"/>
    </location>
</feature>
<accession>A0AA36MN73</accession>
<sequence>MQAGTQVAPGRPPQVRMAGQAYSPYSAPQQPGSRPWVMRPVYAPRLSAAPGQQGLGGLAHVSVAPSVNASPYHSRTNSGQYHAHAPAMLPSAAAPVLHEERKTWAYQPSADTGKREAPPSQLSKPLLGDQDVETGNQLQGLDVREPKAIAWARTALLLLAGLVLWVFPERWASVLLLLAALLTAPHLGPMLRGGPALPHVGIRRLIASWLLDFGLGVGSAIVDQEKVWKPKLEKALDADSDLTKGINKYALHIAGNLGQAVLAEKSKWIPPVISTVSEVVPPALSAVMERKAEWTPALEALVGEIVPTVMSGVMKNHHGWSPALMQLVGDVVPPVLSHVLRNRQWTPALLEFVGEVVPAIVAIVLQRPELPPAISEFVNNAGPTLAPAVVRLIDLIMCDPTLMVTIRRMTDTSMRDEHMIAGIKEVIEDSLKDGGMYRAVGRGVLAAAGQSVEDMKTRAKGHFRSN</sequence>
<evidence type="ECO:0000256" key="1">
    <source>
        <dbReference type="SAM" id="MobiDB-lite"/>
    </source>
</evidence>
<feature type="region of interest" description="Disordered" evidence="1">
    <location>
        <begin position="1"/>
        <end position="36"/>
    </location>
</feature>
<keyword evidence="3" id="KW-1185">Reference proteome</keyword>
<organism evidence="2 3">
    <name type="scientific">Effrenium voratum</name>
    <dbReference type="NCBI Taxonomy" id="2562239"/>
    <lineage>
        <taxon>Eukaryota</taxon>
        <taxon>Sar</taxon>
        <taxon>Alveolata</taxon>
        <taxon>Dinophyceae</taxon>
        <taxon>Suessiales</taxon>
        <taxon>Symbiodiniaceae</taxon>
        <taxon>Effrenium</taxon>
    </lineage>
</organism>
<name>A0AA36MN73_9DINO</name>
<gene>
    <name evidence="2" type="ORF">EVOR1521_LOCUS3147</name>
</gene>
<evidence type="ECO:0000313" key="2">
    <source>
        <dbReference type="EMBL" id="CAJ1373277.1"/>
    </source>
</evidence>
<protein>
    <submittedName>
        <fullName evidence="2">Uncharacterized protein</fullName>
    </submittedName>
</protein>
<comment type="caution">
    <text evidence="2">The sequence shown here is derived from an EMBL/GenBank/DDBJ whole genome shotgun (WGS) entry which is preliminary data.</text>
</comment>
<proteinExistence type="predicted"/>